<dbReference type="PANTHER" id="PTHR21502:SF4">
    <property type="entry name" value="RILP-LIKE PROTEIN HOMOLOG"/>
    <property type="match status" value="1"/>
</dbReference>
<dbReference type="eggNOG" id="ENOG502QR9G">
    <property type="taxonomic scope" value="Eukaryota"/>
</dbReference>
<sequence length="357" mass="41897">MDDPKSQLTPEDVFDIAVEIGKEFEKLINLYSHENVTPLMGKVLNTLELLEEFTCRSDHDNTLMCELRQTISRLETEKIGKAAERERFEKELQQIEDSWKEETRDLLDLVTRLREENRKLKNSLDEKEDIKSHVCPHDHDTKLLHRMKDAVEQQRDKLKAKDKELIEASHENESVRLRAQLDKSTITNKDLRRRHKATQNQTHFLIEEKAEMQCLLQEQQQDIRNLKQTLGVNSDVDLTNKVVYDLQDPNRPRFTMDELKDILFERNDLKSKLSEIQDEIESLRPRTQQDDANSSQDDEDPPVQGPINKEPDDAPWRRHESGIRKLFRVLLGDNDSPENLLRKSISRTRSVAVNILH</sequence>
<accession>T1IRW9</accession>
<evidence type="ECO:0000313" key="9">
    <source>
        <dbReference type="Proteomes" id="UP000014500"/>
    </source>
</evidence>
<name>T1IRW9_STRMM</name>
<dbReference type="HOGENOM" id="CLU_044133_2_1_1"/>
<dbReference type="PROSITE" id="PS51776">
    <property type="entry name" value="RH1"/>
    <property type="match status" value="1"/>
</dbReference>
<dbReference type="PROSITE" id="PS51777">
    <property type="entry name" value="RH2"/>
    <property type="match status" value="1"/>
</dbReference>
<organism evidence="8 9">
    <name type="scientific">Strigamia maritima</name>
    <name type="common">European centipede</name>
    <name type="synonym">Geophilus maritimus</name>
    <dbReference type="NCBI Taxonomy" id="126957"/>
    <lineage>
        <taxon>Eukaryota</taxon>
        <taxon>Metazoa</taxon>
        <taxon>Ecdysozoa</taxon>
        <taxon>Arthropoda</taxon>
        <taxon>Myriapoda</taxon>
        <taxon>Chilopoda</taxon>
        <taxon>Pleurostigmophora</taxon>
        <taxon>Geophilomorpha</taxon>
        <taxon>Linotaeniidae</taxon>
        <taxon>Strigamia</taxon>
    </lineage>
</organism>
<evidence type="ECO:0000256" key="2">
    <source>
        <dbReference type="ARBA" id="ARBA00022927"/>
    </source>
</evidence>
<dbReference type="SUPFAM" id="SSF161256">
    <property type="entry name" value="RILP dimerisation region"/>
    <property type="match status" value="1"/>
</dbReference>
<evidence type="ECO:0000256" key="3">
    <source>
        <dbReference type="ARBA" id="ARBA00023054"/>
    </source>
</evidence>
<dbReference type="PhylomeDB" id="T1IRW9"/>
<reference evidence="9" key="1">
    <citation type="submission" date="2011-05" db="EMBL/GenBank/DDBJ databases">
        <authorList>
            <person name="Richards S.R."/>
            <person name="Qu J."/>
            <person name="Jiang H."/>
            <person name="Jhangiani S.N."/>
            <person name="Agravi P."/>
            <person name="Goodspeed R."/>
            <person name="Gross S."/>
            <person name="Mandapat C."/>
            <person name="Jackson L."/>
            <person name="Mathew T."/>
            <person name="Pu L."/>
            <person name="Thornton R."/>
            <person name="Saada N."/>
            <person name="Wilczek-Boney K.B."/>
            <person name="Lee S."/>
            <person name="Kovar C."/>
            <person name="Wu Y."/>
            <person name="Scherer S.E."/>
            <person name="Worley K.C."/>
            <person name="Muzny D.M."/>
            <person name="Gibbs R."/>
        </authorList>
    </citation>
    <scope>NUCLEOTIDE SEQUENCE</scope>
    <source>
        <strain evidence="9">Brora</strain>
    </source>
</reference>
<dbReference type="EnsemblMetazoa" id="SMAR003819-RA">
    <property type="protein sequence ID" value="SMAR003819-PA"/>
    <property type="gene ID" value="SMAR003819"/>
</dbReference>
<keyword evidence="1" id="KW-0813">Transport</keyword>
<dbReference type="GO" id="GO:0031267">
    <property type="term" value="F:small GTPase binding"/>
    <property type="evidence" value="ECO:0007669"/>
    <property type="project" value="TreeGrafter"/>
</dbReference>
<dbReference type="GO" id="GO:0036064">
    <property type="term" value="C:ciliary basal body"/>
    <property type="evidence" value="ECO:0007669"/>
    <property type="project" value="TreeGrafter"/>
</dbReference>
<dbReference type="InterPro" id="IPR051241">
    <property type="entry name" value="DZIP_RILPL"/>
</dbReference>
<feature type="compositionally biased region" description="Basic and acidic residues" evidence="5">
    <location>
        <begin position="309"/>
        <end position="318"/>
    </location>
</feature>
<evidence type="ECO:0000256" key="5">
    <source>
        <dbReference type="SAM" id="MobiDB-lite"/>
    </source>
</evidence>
<feature type="coiled-coil region" evidence="4">
    <location>
        <begin position="71"/>
        <end position="171"/>
    </location>
</feature>
<keyword evidence="9" id="KW-1185">Reference proteome</keyword>
<dbReference type="Proteomes" id="UP000014500">
    <property type="component" value="Unassembled WGS sequence"/>
</dbReference>
<dbReference type="GO" id="GO:0051959">
    <property type="term" value="F:dynein light intermediate chain binding"/>
    <property type="evidence" value="ECO:0007669"/>
    <property type="project" value="TreeGrafter"/>
</dbReference>
<dbReference type="OMA" id="TNHELHG"/>
<dbReference type="InterPro" id="IPR034744">
    <property type="entry name" value="RH2"/>
</dbReference>
<dbReference type="CDD" id="cd14445">
    <property type="entry name" value="RILP-like"/>
    <property type="match status" value="1"/>
</dbReference>
<dbReference type="InterPro" id="IPR021563">
    <property type="entry name" value="RILP_dimer"/>
</dbReference>
<dbReference type="GO" id="GO:0046983">
    <property type="term" value="F:protein dimerization activity"/>
    <property type="evidence" value="ECO:0007669"/>
    <property type="project" value="InterPro"/>
</dbReference>
<reference evidence="8" key="2">
    <citation type="submission" date="2015-02" db="UniProtKB">
        <authorList>
            <consortium name="EnsemblMetazoa"/>
        </authorList>
    </citation>
    <scope>IDENTIFICATION</scope>
</reference>
<keyword evidence="2" id="KW-0653">Protein transport</keyword>
<dbReference type="GO" id="GO:0015031">
    <property type="term" value="P:protein transport"/>
    <property type="evidence" value="ECO:0007669"/>
    <property type="project" value="UniProtKB-KW"/>
</dbReference>
<keyword evidence="3 4" id="KW-0175">Coiled coil</keyword>
<feature type="domain" description="RH1" evidence="6">
    <location>
        <begin position="1"/>
        <end position="84"/>
    </location>
</feature>
<dbReference type="GO" id="GO:0005737">
    <property type="term" value="C:cytoplasm"/>
    <property type="evidence" value="ECO:0007669"/>
    <property type="project" value="TreeGrafter"/>
</dbReference>
<dbReference type="EMBL" id="JH431397">
    <property type="status" value="NOT_ANNOTATED_CDS"/>
    <property type="molecule type" value="Genomic_DNA"/>
</dbReference>
<evidence type="ECO:0000259" key="6">
    <source>
        <dbReference type="PROSITE" id="PS51776"/>
    </source>
</evidence>
<evidence type="ECO:0000256" key="1">
    <source>
        <dbReference type="ARBA" id="ARBA00022448"/>
    </source>
</evidence>
<evidence type="ECO:0008006" key="10">
    <source>
        <dbReference type="Google" id="ProtNLM"/>
    </source>
</evidence>
<evidence type="ECO:0000256" key="4">
    <source>
        <dbReference type="SAM" id="Coils"/>
    </source>
</evidence>
<evidence type="ECO:0000313" key="8">
    <source>
        <dbReference type="EnsemblMetazoa" id="SMAR003819-PA"/>
    </source>
</evidence>
<feature type="domain" description="RH2" evidence="7">
    <location>
        <begin position="251"/>
        <end position="326"/>
    </location>
</feature>
<dbReference type="STRING" id="126957.T1IRW9"/>
<evidence type="ECO:0000259" key="7">
    <source>
        <dbReference type="PROSITE" id="PS51777"/>
    </source>
</evidence>
<dbReference type="PANTHER" id="PTHR21502">
    <property type="entry name" value="ZINC FINGER PROTEIN DZIP1"/>
    <property type="match status" value="1"/>
</dbReference>
<dbReference type="GO" id="GO:0060271">
    <property type="term" value="P:cilium assembly"/>
    <property type="evidence" value="ECO:0007669"/>
    <property type="project" value="TreeGrafter"/>
</dbReference>
<protein>
    <recommendedName>
        <fullName evidence="10">RH1 domain-containing protein</fullName>
    </recommendedName>
</protein>
<dbReference type="Pfam" id="PF11461">
    <property type="entry name" value="RILP"/>
    <property type="match status" value="1"/>
</dbReference>
<dbReference type="Pfam" id="PF09744">
    <property type="entry name" value="RH1"/>
    <property type="match status" value="1"/>
</dbReference>
<dbReference type="Gene3D" id="1.20.58.1770">
    <property type="match status" value="1"/>
</dbReference>
<dbReference type="AlphaFoldDB" id="T1IRW9"/>
<proteinExistence type="predicted"/>
<feature type="region of interest" description="Disordered" evidence="5">
    <location>
        <begin position="282"/>
        <end position="318"/>
    </location>
</feature>
<dbReference type="InterPro" id="IPR034743">
    <property type="entry name" value="RH1"/>
</dbReference>